<evidence type="ECO:0000313" key="6">
    <source>
        <dbReference type="Proteomes" id="UP001300692"/>
    </source>
</evidence>
<dbReference type="InterPro" id="IPR025997">
    <property type="entry name" value="SBP_2_dom"/>
</dbReference>
<dbReference type="PANTHER" id="PTHR30036:SF1">
    <property type="entry name" value="D-XYLOSE-BINDING PERIPLASMIC PROTEIN"/>
    <property type="match status" value="1"/>
</dbReference>
<dbReference type="InterPro" id="IPR028082">
    <property type="entry name" value="Peripla_BP_I"/>
</dbReference>
<proteinExistence type="inferred from homology"/>
<evidence type="ECO:0000256" key="1">
    <source>
        <dbReference type="ARBA" id="ARBA00004196"/>
    </source>
</evidence>
<dbReference type="Pfam" id="PF13407">
    <property type="entry name" value="Peripla_BP_4"/>
    <property type="match status" value="1"/>
</dbReference>
<feature type="domain" description="Periplasmic binding protein" evidence="4">
    <location>
        <begin position="35"/>
        <end position="279"/>
    </location>
</feature>
<comment type="caution">
    <text evidence="5">The sequence shown here is derived from an EMBL/GenBank/DDBJ whole genome shotgun (WGS) entry which is preliminary data.</text>
</comment>
<dbReference type="InterPro" id="IPR050555">
    <property type="entry name" value="Bact_Solute-Bind_Prot2"/>
</dbReference>
<dbReference type="Proteomes" id="UP001300692">
    <property type="component" value="Unassembled WGS sequence"/>
</dbReference>
<sequence>MKKAAIILLLTLTTFLSFGQTKVGLLFDQFASVRWKNDARFLEENFSEQGVETILKVAHSSLDKQLEQTQELIDEGVKAIVIVAVDGTNSEKIVSLAKANKVLVVAYDRPVMDENVDIYVSYNGLECGRQQAKSMVNGIKEGNIIMINGPVSDINGIQFREGQLEVLQPYIDEGRINVKGDWVLDSWNEMSALMKFYEETPDLSEIDGVLSAADWFNDALNEYAENDPLVDNIYKTGMDPTIDTIDKIKKGTQNMSIYKPLEPLAEKAVELTMAKLNDKDAEIAEIQIMDLTFHGYLFDPIVIDKDNASNFASKLQKSVVAE</sequence>
<evidence type="ECO:0000256" key="2">
    <source>
        <dbReference type="ARBA" id="ARBA00007639"/>
    </source>
</evidence>
<keyword evidence="6" id="KW-1185">Reference proteome</keyword>
<accession>A0ABT3CZS1</accession>
<dbReference type="EMBL" id="JAOYOD010000001">
    <property type="protein sequence ID" value="MCV9389071.1"/>
    <property type="molecule type" value="Genomic_DNA"/>
</dbReference>
<evidence type="ECO:0000313" key="5">
    <source>
        <dbReference type="EMBL" id="MCV9389071.1"/>
    </source>
</evidence>
<evidence type="ECO:0000259" key="4">
    <source>
        <dbReference type="Pfam" id="PF13407"/>
    </source>
</evidence>
<dbReference type="PANTHER" id="PTHR30036">
    <property type="entry name" value="D-XYLOSE-BINDING PERIPLASMIC PROTEIN"/>
    <property type="match status" value="1"/>
</dbReference>
<protein>
    <submittedName>
        <fullName evidence="5">Substrate-binding domain-containing protein</fullName>
    </submittedName>
</protein>
<evidence type="ECO:0000256" key="3">
    <source>
        <dbReference type="ARBA" id="ARBA00022729"/>
    </source>
</evidence>
<comment type="similarity">
    <text evidence="2">Belongs to the bacterial solute-binding protein 2 family.</text>
</comment>
<keyword evidence="3" id="KW-0732">Signal</keyword>
<comment type="subcellular location">
    <subcellularLocation>
        <location evidence="1">Cell envelope</location>
    </subcellularLocation>
</comment>
<gene>
    <name evidence="5" type="ORF">N7U62_20530</name>
</gene>
<dbReference type="Gene3D" id="3.40.50.2300">
    <property type="match status" value="2"/>
</dbReference>
<name>A0ABT3CZS1_9BACT</name>
<reference evidence="5 6" key="1">
    <citation type="submission" date="2022-10" db="EMBL/GenBank/DDBJ databases">
        <title>Comparative genomics and taxonomic characterization of three novel marine species of genus Reichenbachiella exhibiting antioxidant and polysaccharide degradation activities.</title>
        <authorList>
            <person name="Muhammad N."/>
            <person name="Lee Y.-J."/>
            <person name="Ko J."/>
            <person name="Kim S.-G."/>
        </authorList>
    </citation>
    <scope>NUCLEOTIDE SEQUENCE [LARGE SCALE GENOMIC DNA]</scope>
    <source>
        <strain evidence="5 6">ABR2-5</strain>
    </source>
</reference>
<dbReference type="RefSeq" id="WP_264139985.1">
    <property type="nucleotide sequence ID" value="NZ_JAOYOD010000001.1"/>
</dbReference>
<organism evidence="5 6">
    <name type="scientific">Reichenbachiella ulvae</name>
    <dbReference type="NCBI Taxonomy" id="2980104"/>
    <lineage>
        <taxon>Bacteria</taxon>
        <taxon>Pseudomonadati</taxon>
        <taxon>Bacteroidota</taxon>
        <taxon>Cytophagia</taxon>
        <taxon>Cytophagales</taxon>
        <taxon>Reichenbachiellaceae</taxon>
        <taxon>Reichenbachiella</taxon>
    </lineage>
</organism>
<dbReference type="SUPFAM" id="SSF53822">
    <property type="entry name" value="Periplasmic binding protein-like I"/>
    <property type="match status" value="1"/>
</dbReference>